<evidence type="ECO:0000313" key="7">
    <source>
        <dbReference type="EMBL" id="KAF2429959.1"/>
    </source>
</evidence>
<evidence type="ECO:0000256" key="2">
    <source>
        <dbReference type="ARBA" id="ARBA00022692"/>
    </source>
</evidence>
<dbReference type="PANTHER" id="PTHR15549">
    <property type="entry name" value="PAIRED IMMUNOGLOBULIN-LIKE TYPE 2 RECEPTOR"/>
    <property type="match status" value="1"/>
</dbReference>
<comment type="subcellular location">
    <subcellularLocation>
        <location evidence="1">Membrane</location>
        <topology evidence="1">Single-pass membrane protein</topology>
    </subcellularLocation>
</comment>
<protein>
    <submittedName>
        <fullName evidence="7">Uncharacterized protein</fullName>
    </submittedName>
</protein>
<accession>A0A9P4NRF6</accession>
<keyword evidence="4 6" id="KW-0472">Membrane</keyword>
<evidence type="ECO:0000256" key="3">
    <source>
        <dbReference type="ARBA" id="ARBA00022989"/>
    </source>
</evidence>
<dbReference type="EMBL" id="MU007042">
    <property type="protein sequence ID" value="KAF2429959.1"/>
    <property type="molecule type" value="Genomic_DNA"/>
</dbReference>
<sequence>MTSSTTPLSVASTTSTTSTSSLSHSPLSTAAAIGGGVGGGLGGAILILGVVFLLLRHRKNKEDNLLNPQSQQGVTSFYYAKSNKTDLSSTYELGRQDSQHMNPMLESRHELPVS</sequence>
<evidence type="ECO:0000256" key="1">
    <source>
        <dbReference type="ARBA" id="ARBA00004167"/>
    </source>
</evidence>
<evidence type="ECO:0000313" key="8">
    <source>
        <dbReference type="Proteomes" id="UP000800235"/>
    </source>
</evidence>
<feature type="region of interest" description="Disordered" evidence="5">
    <location>
        <begin position="94"/>
        <end position="114"/>
    </location>
</feature>
<dbReference type="InterPro" id="IPR051694">
    <property type="entry name" value="Immunoregulatory_rcpt-like"/>
</dbReference>
<feature type="transmembrane region" description="Helical" evidence="6">
    <location>
        <begin position="30"/>
        <end position="55"/>
    </location>
</feature>
<keyword evidence="8" id="KW-1185">Reference proteome</keyword>
<feature type="region of interest" description="Disordered" evidence="5">
    <location>
        <begin position="1"/>
        <end position="29"/>
    </location>
</feature>
<dbReference type="GO" id="GO:0016020">
    <property type="term" value="C:membrane"/>
    <property type="evidence" value="ECO:0007669"/>
    <property type="project" value="UniProtKB-SubCell"/>
</dbReference>
<dbReference type="GO" id="GO:0071944">
    <property type="term" value="C:cell periphery"/>
    <property type="evidence" value="ECO:0007669"/>
    <property type="project" value="UniProtKB-ARBA"/>
</dbReference>
<reference evidence="7" key="1">
    <citation type="journal article" date="2020" name="Stud. Mycol.">
        <title>101 Dothideomycetes genomes: a test case for predicting lifestyles and emergence of pathogens.</title>
        <authorList>
            <person name="Haridas S."/>
            <person name="Albert R."/>
            <person name="Binder M."/>
            <person name="Bloem J."/>
            <person name="Labutti K."/>
            <person name="Salamov A."/>
            <person name="Andreopoulos B."/>
            <person name="Baker S."/>
            <person name="Barry K."/>
            <person name="Bills G."/>
            <person name="Bluhm B."/>
            <person name="Cannon C."/>
            <person name="Castanera R."/>
            <person name="Culley D."/>
            <person name="Daum C."/>
            <person name="Ezra D."/>
            <person name="Gonzalez J."/>
            <person name="Henrissat B."/>
            <person name="Kuo A."/>
            <person name="Liang C."/>
            <person name="Lipzen A."/>
            <person name="Lutzoni F."/>
            <person name="Magnuson J."/>
            <person name="Mondo S."/>
            <person name="Nolan M."/>
            <person name="Ohm R."/>
            <person name="Pangilinan J."/>
            <person name="Park H.-J."/>
            <person name="Ramirez L."/>
            <person name="Alfaro M."/>
            <person name="Sun H."/>
            <person name="Tritt A."/>
            <person name="Yoshinaga Y."/>
            <person name="Zwiers L.-H."/>
            <person name="Turgeon B."/>
            <person name="Goodwin S."/>
            <person name="Spatafora J."/>
            <person name="Crous P."/>
            <person name="Grigoriev I."/>
        </authorList>
    </citation>
    <scope>NUCLEOTIDE SEQUENCE</scope>
    <source>
        <strain evidence="7">CBS 130266</strain>
    </source>
</reference>
<comment type="caution">
    <text evidence="7">The sequence shown here is derived from an EMBL/GenBank/DDBJ whole genome shotgun (WGS) entry which is preliminary data.</text>
</comment>
<evidence type="ECO:0000256" key="4">
    <source>
        <dbReference type="ARBA" id="ARBA00023136"/>
    </source>
</evidence>
<evidence type="ECO:0000256" key="6">
    <source>
        <dbReference type="SAM" id="Phobius"/>
    </source>
</evidence>
<keyword evidence="2 6" id="KW-0812">Transmembrane</keyword>
<dbReference type="Proteomes" id="UP000800235">
    <property type="component" value="Unassembled WGS sequence"/>
</dbReference>
<keyword evidence="3 6" id="KW-1133">Transmembrane helix</keyword>
<evidence type="ECO:0000256" key="5">
    <source>
        <dbReference type="SAM" id="MobiDB-lite"/>
    </source>
</evidence>
<gene>
    <name evidence="7" type="ORF">EJ08DRAFT_697753</name>
</gene>
<proteinExistence type="predicted"/>
<name>A0A9P4NRF6_9PEZI</name>
<organism evidence="7 8">
    <name type="scientific">Tothia fuscella</name>
    <dbReference type="NCBI Taxonomy" id="1048955"/>
    <lineage>
        <taxon>Eukaryota</taxon>
        <taxon>Fungi</taxon>
        <taxon>Dikarya</taxon>
        <taxon>Ascomycota</taxon>
        <taxon>Pezizomycotina</taxon>
        <taxon>Dothideomycetes</taxon>
        <taxon>Pleosporomycetidae</taxon>
        <taxon>Venturiales</taxon>
        <taxon>Cylindrosympodiaceae</taxon>
        <taxon>Tothia</taxon>
    </lineage>
</organism>
<dbReference type="AlphaFoldDB" id="A0A9P4NRF6"/>